<evidence type="ECO:0000256" key="1">
    <source>
        <dbReference type="SAM" id="MobiDB-lite"/>
    </source>
</evidence>
<protein>
    <submittedName>
        <fullName evidence="2">Uncharacterized protein</fullName>
    </submittedName>
</protein>
<feature type="compositionally biased region" description="Basic and acidic residues" evidence="1">
    <location>
        <begin position="1"/>
        <end position="12"/>
    </location>
</feature>
<accession>A0A7R8X8Y9</accession>
<dbReference type="Proteomes" id="UP000677054">
    <property type="component" value="Unassembled WGS sequence"/>
</dbReference>
<feature type="region of interest" description="Disordered" evidence="1">
    <location>
        <begin position="1"/>
        <end position="24"/>
    </location>
</feature>
<dbReference type="EMBL" id="LR900598">
    <property type="protein sequence ID" value="CAD7246256.1"/>
    <property type="molecule type" value="Genomic_DNA"/>
</dbReference>
<evidence type="ECO:0000313" key="2">
    <source>
        <dbReference type="EMBL" id="CAD7246256.1"/>
    </source>
</evidence>
<proteinExistence type="predicted"/>
<reference evidence="2" key="1">
    <citation type="submission" date="2020-11" db="EMBL/GenBank/DDBJ databases">
        <authorList>
            <person name="Tran Van P."/>
        </authorList>
    </citation>
    <scope>NUCLEOTIDE SEQUENCE</scope>
</reference>
<evidence type="ECO:0000313" key="3">
    <source>
        <dbReference type="Proteomes" id="UP000677054"/>
    </source>
</evidence>
<name>A0A7R8X8Y9_9CRUS</name>
<gene>
    <name evidence="2" type="ORF">DSTB1V02_LOCUS6110</name>
</gene>
<dbReference type="EMBL" id="CAJPEV010001081">
    <property type="protein sequence ID" value="CAG0890595.1"/>
    <property type="molecule type" value="Genomic_DNA"/>
</dbReference>
<dbReference type="AlphaFoldDB" id="A0A7R8X8Y9"/>
<sequence>MRRHEWKEHRATTDMAQASSNVVPDVEDTSMTGINSAVKSGTICKNCLEFSEIGKLKSYERRRNLDIRKHLKIYMGADDERSLVEAAGEYVKQHYPDATIAYSLPEGYILKNKDFKKLRKTAWRGEDVDLPPDQLSVAKVFDKVKEALKGVPSLTVCDYVFTNTLLNGINKQQKEKIIRDFGVTEDDLKSGDHDVFGVGVSGNGIAGIFFQIKGAQLKINRNTILKYHRKALKQVQKDIKLFRVMCGEFINSNVKLAGFAAFPLLSKSVLEKIIMCDDCRKRILTSDDLGTLNSKFWKDPDSL</sequence>
<keyword evidence="3" id="KW-1185">Reference proteome</keyword>
<organism evidence="2">
    <name type="scientific">Darwinula stevensoni</name>
    <dbReference type="NCBI Taxonomy" id="69355"/>
    <lineage>
        <taxon>Eukaryota</taxon>
        <taxon>Metazoa</taxon>
        <taxon>Ecdysozoa</taxon>
        <taxon>Arthropoda</taxon>
        <taxon>Crustacea</taxon>
        <taxon>Oligostraca</taxon>
        <taxon>Ostracoda</taxon>
        <taxon>Podocopa</taxon>
        <taxon>Podocopida</taxon>
        <taxon>Darwinulocopina</taxon>
        <taxon>Darwinuloidea</taxon>
        <taxon>Darwinulidae</taxon>
        <taxon>Darwinula</taxon>
    </lineage>
</organism>